<gene>
    <name evidence="9" type="primary">xerC</name>
    <name evidence="12" type="ORF">CAP51_00780</name>
</gene>
<protein>
    <recommendedName>
        <fullName evidence="9">Tyrosine recombinase XerC</fullName>
    </recommendedName>
</protein>
<accession>A0A1Z9Z153</accession>
<dbReference type="GO" id="GO:0009037">
    <property type="term" value="F:tyrosine-based site-specific recombinase activity"/>
    <property type="evidence" value="ECO:0007669"/>
    <property type="project" value="UniProtKB-UniRule"/>
</dbReference>
<keyword evidence="5 9" id="KW-0229">DNA integration</keyword>
<keyword evidence="2 9" id="KW-0963">Cytoplasm</keyword>
<evidence type="ECO:0000256" key="4">
    <source>
        <dbReference type="ARBA" id="ARBA00022829"/>
    </source>
</evidence>
<dbReference type="InterPro" id="IPR002104">
    <property type="entry name" value="Integrase_catalytic"/>
</dbReference>
<feature type="active site" evidence="9">
    <location>
        <position position="157"/>
    </location>
</feature>
<dbReference type="EMBL" id="NEXX01000001">
    <property type="protein sequence ID" value="OUY08190.1"/>
    <property type="molecule type" value="Genomic_DNA"/>
</dbReference>
<evidence type="ECO:0000256" key="1">
    <source>
        <dbReference type="ARBA" id="ARBA00004496"/>
    </source>
</evidence>
<dbReference type="Gene3D" id="1.10.443.10">
    <property type="entry name" value="Intergrase catalytic core"/>
    <property type="match status" value="1"/>
</dbReference>
<dbReference type="InterPro" id="IPR044068">
    <property type="entry name" value="CB"/>
</dbReference>
<feature type="active site" evidence="9">
    <location>
        <position position="252"/>
    </location>
</feature>
<keyword evidence="7 9" id="KW-0233">DNA recombination</keyword>
<dbReference type="SUPFAM" id="SSF47823">
    <property type="entry name" value="lambda integrase-like, N-terminal domain"/>
    <property type="match status" value="1"/>
</dbReference>
<dbReference type="OrthoDB" id="9801717at2"/>
<dbReference type="GO" id="GO:0003677">
    <property type="term" value="F:DNA binding"/>
    <property type="evidence" value="ECO:0007669"/>
    <property type="project" value="UniProtKB-UniRule"/>
</dbReference>
<evidence type="ECO:0000259" key="10">
    <source>
        <dbReference type="PROSITE" id="PS51898"/>
    </source>
</evidence>
<evidence type="ECO:0000313" key="12">
    <source>
        <dbReference type="EMBL" id="OUY08190.1"/>
    </source>
</evidence>
<dbReference type="Pfam" id="PF02899">
    <property type="entry name" value="Phage_int_SAM_1"/>
    <property type="match status" value="1"/>
</dbReference>
<name>A0A1Z9Z153_9GAMM</name>
<evidence type="ECO:0000256" key="5">
    <source>
        <dbReference type="ARBA" id="ARBA00022908"/>
    </source>
</evidence>
<sequence length="305" mass="35382">MNQTINPVLHNALPDWLDQLAIQQHSQHTIAAYHRDLVAFLSYCEQQNLQPQQLQISDLRQYMGYCIEQKQWSNQSVQRALSAIRQFMQWLQQHGTQVDANFKDFNIKRQPRPLPGMLSPETLNQLLDQAAPQSENDQWLWARDKAMLELLYSSGLRLNELVNLKLSDIDWSQHLVRVKGKGNKTRIIPFGGKAEQALRHWLSLRIVKTLDHDFIFISRSGQKISDRQVQNRIKQQAKRAGLSADLHPHLLRHCFASHLLSNSGELRTVQEMLGHSNLTTTQVYTHLDFDHLAKIYDQAHPRAKK</sequence>
<dbReference type="InterPro" id="IPR011010">
    <property type="entry name" value="DNA_brk_join_enz"/>
</dbReference>
<dbReference type="PROSITE" id="PS51900">
    <property type="entry name" value="CB"/>
    <property type="match status" value="1"/>
</dbReference>
<dbReference type="GO" id="GO:0007059">
    <property type="term" value="P:chromosome segregation"/>
    <property type="evidence" value="ECO:0007669"/>
    <property type="project" value="UniProtKB-UniRule"/>
</dbReference>
<feature type="active site" description="O-(3'-phospho-DNA)-tyrosine intermediate" evidence="9">
    <location>
        <position position="284"/>
    </location>
</feature>
<evidence type="ECO:0000256" key="2">
    <source>
        <dbReference type="ARBA" id="ARBA00022490"/>
    </source>
</evidence>
<dbReference type="InterPro" id="IPR023009">
    <property type="entry name" value="Tyrosine_recombinase_XerC/XerD"/>
</dbReference>
<dbReference type="InterPro" id="IPR013762">
    <property type="entry name" value="Integrase-like_cat_sf"/>
</dbReference>
<dbReference type="RefSeq" id="WP_087618816.1">
    <property type="nucleotide sequence ID" value="NZ_JAKVJF010000022.1"/>
</dbReference>
<keyword evidence="13" id="KW-1185">Reference proteome</keyword>
<dbReference type="GO" id="GO:0051301">
    <property type="term" value="P:cell division"/>
    <property type="evidence" value="ECO:0007669"/>
    <property type="project" value="UniProtKB-KW"/>
</dbReference>
<evidence type="ECO:0000256" key="6">
    <source>
        <dbReference type="ARBA" id="ARBA00023125"/>
    </source>
</evidence>
<organism evidence="12 13">
    <name type="scientific">Acinetobacter populi</name>
    <dbReference type="NCBI Taxonomy" id="1582270"/>
    <lineage>
        <taxon>Bacteria</taxon>
        <taxon>Pseudomonadati</taxon>
        <taxon>Pseudomonadota</taxon>
        <taxon>Gammaproteobacteria</taxon>
        <taxon>Moraxellales</taxon>
        <taxon>Moraxellaceae</taxon>
        <taxon>Acinetobacter</taxon>
    </lineage>
</organism>
<dbReference type="GO" id="GO:0005737">
    <property type="term" value="C:cytoplasm"/>
    <property type="evidence" value="ECO:0007669"/>
    <property type="project" value="UniProtKB-SubCell"/>
</dbReference>
<dbReference type="CDD" id="cd00798">
    <property type="entry name" value="INT_XerDC_C"/>
    <property type="match status" value="1"/>
</dbReference>
<evidence type="ECO:0000256" key="9">
    <source>
        <dbReference type="HAMAP-Rule" id="MF_01808"/>
    </source>
</evidence>
<evidence type="ECO:0000313" key="13">
    <source>
        <dbReference type="Proteomes" id="UP000196536"/>
    </source>
</evidence>
<dbReference type="Proteomes" id="UP000196536">
    <property type="component" value="Unassembled WGS sequence"/>
</dbReference>
<dbReference type="Gene3D" id="1.10.150.130">
    <property type="match status" value="1"/>
</dbReference>
<dbReference type="PANTHER" id="PTHR30349:SF81">
    <property type="entry name" value="TYROSINE RECOMBINASE XERC"/>
    <property type="match status" value="1"/>
</dbReference>
<comment type="caution">
    <text evidence="12">The sequence shown here is derived from an EMBL/GenBank/DDBJ whole genome shotgun (WGS) entry which is preliminary data.</text>
</comment>
<reference evidence="12 13" key="1">
    <citation type="submission" date="2017-05" db="EMBL/GenBank/DDBJ databases">
        <title>Acinetobacter populi ANC 5415 (= PBJ7), whole genome shotgun sequencing project.</title>
        <authorList>
            <person name="Nemec A."/>
            <person name="Radolfova-Krizova L."/>
        </authorList>
    </citation>
    <scope>NUCLEOTIDE SEQUENCE [LARGE SCALE GENOMIC DNA]</scope>
    <source>
        <strain evidence="12 13">PBJ7</strain>
    </source>
</reference>
<dbReference type="NCBIfam" id="NF040815">
    <property type="entry name" value="recomb_XerA_Arch"/>
    <property type="match status" value="1"/>
</dbReference>
<dbReference type="Pfam" id="PF00589">
    <property type="entry name" value="Phage_integrase"/>
    <property type="match status" value="1"/>
</dbReference>
<dbReference type="PROSITE" id="PS51898">
    <property type="entry name" value="TYR_RECOMBINASE"/>
    <property type="match status" value="1"/>
</dbReference>
<evidence type="ECO:0000256" key="7">
    <source>
        <dbReference type="ARBA" id="ARBA00023172"/>
    </source>
</evidence>
<evidence type="ECO:0000259" key="11">
    <source>
        <dbReference type="PROSITE" id="PS51900"/>
    </source>
</evidence>
<keyword evidence="6 9" id="KW-0238">DNA-binding</keyword>
<feature type="active site" evidence="9">
    <location>
        <position position="181"/>
    </location>
</feature>
<comment type="similarity">
    <text evidence="9">Belongs to the 'phage' integrase family. XerC subfamily.</text>
</comment>
<feature type="active site" evidence="9">
    <location>
        <position position="249"/>
    </location>
</feature>
<dbReference type="AlphaFoldDB" id="A0A1Z9Z153"/>
<proteinExistence type="inferred from homology"/>
<dbReference type="InterPro" id="IPR004107">
    <property type="entry name" value="Integrase_SAM-like_N"/>
</dbReference>
<dbReference type="SUPFAM" id="SSF56349">
    <property type="entry name" value="DNA breaking-rejoining enzymes"/>
    <property type="match status" value="1"/>
</dbReference>
<dbReference type="PANTHER" id="PTHR30349">
    <property type="entry name" value="PHAGE INTEGRASE-RELATED"/>
    <property type="match status" value="1"/>
</dbReference>
<feature type="domain" description="Tyr recombinase" evidence="10">
    <location>
        <begin position="113"/>
        <end position="297"/>
    </location>
</feature>
<dbReference type="InterPro" id="IPR050090">
    <property type="entry name" value="Tyrosine_recombinase_XerCD"/>
</dbReference>
<comment type="subcellular location">
    <subcellularLocation>
        <location evidence="1 9">Cytoplasm</location>
    </subcellularLocation>
</comment>
<dbReference type="GO" id="GO:0006313">
    <property type="term" value="P:DNA transposition"/>
    <property type="evidence" value="ECO:0007669"/>
    <property type="project" value="UniProtKB-UniRule"/>
</dbReference>
<dbReference type="InterPro" id="IPR010998">
    <property type="entry name" value="Integrase_recombinase_N"/>
</dbReference>
<keyword evidence="4 9" id="KW-0159">Chromosome partition</keyword>
<dbReference type="HAMAP" id="MF_01808">
    <property type="entry name" value="Recomb_XerC_XerD"/>
    <property type="match status" value="1"/>
</dbReference>
<comment type="function">
    <text evidence="9">Site-specific tyrosine recombinase, which acts by catalyzing the cutting and rejoining of the recombining DNA molecules. The XerC-XerD complex is essential to convert dimers of the bacterial chromosome into monomers to permit their segregation at cell division. It also contributes to the segregational stability of plasmids.</text>
</comment>
<keyword evidence="3 9" id="KW-0132">Cell division</keyword>
<feature type="active site" evidence="9">
    <location>
        <position position="275"/>
    </location>
</feature>
<feature type="domain" description="Core-binding (CB)" evidence="11">
    <location>
        <begin position="7"/>
        <end position="92"/>
    </location>
</feature>
<evidence type="ECO:0000256" key="3">
    <source>
        <dbReference type="ARBA" id="ARBA00022618"/>
    </source>
</evidence>
<evidence type="ECO:0000256" key="8">
    <source>
        <dbReference type="ARBA" id="ARBA00023306"/>
    </source>
</evidence>
<comment type="subunit">
    <text evidence="9">Forms a cyclic heterotetrameric complex composed of two molecules of XerC and two molecules of XerD.</text>
</comment>
<keyword evidence="8 9" id="KW-0131">Cell cycle</keyword>